<dbReference type="PIRSF" id="PIRSF038455">
    <property type="entry name" value="SoxA"/>
    <property type="match status" value="1"/>
</dbReference>
<keyword evidence="4 14" id="KW-0349">Heme</keyword>
<name>F2J561_POLGS</name>
<evidence type="ECO:0000256" key="10">
    <source>
        <dbReference type="ARBA" id="ARBA00023004"/>
    </source>
</evidence>
<feature type="binding site" description="axial binding residue" evidence="17">
    <location>
        <position position="187"/>
    </location>
    <ligand>
        <name>heme c</name>
        <dbReference type="ChEBI" id="CHEBI:61717"/>
        <label>2</label>
    </ligand>
    <ligandPart>
        <name>Fe</name>
        <dbReference type="ChEBI" id="CHEBI:18248"/>
    </ligandPart>
</feature>
<evidence type="ECO:0000256" key="4">
    <source>
        <dbReference type="ARBA" id="ARBA00022617"/>
    </source>
</evidence>
<evidence type="ECO:0000256" key="8">
    <source>
        <dbReference type="ARBA" id="ARBA00022764"/>
    </source>
</evidence>
<evidence type="ECO:0000256" key="7">
    <source>
        <dbReference type="ARBA" id="ARBA00022729"/>
    </source>
</evidence>
<feature type="signal peptide" evidence="18">
    <location>
        <begin position="1"/>
        <end position="31"/>
    </location>
</feature>
<dbReference type="NCBIfam" id="TIGR04484">
    <property type="entry name" value="thiosulf_SoxA"/>
    <property type="match status" value="1"/>
</dbReference>
<proteinExistence type="inferred from homology"/>
<evidence type="ECO:0000256" key="3">
    <source>
        <dbReference type="ARBA" id="ARBA00022448"/>
    </source>
</evidence>
<comment type="catalytic activity">
    <reaction evidence="12 14">
        <text>L-cysteinyl-[SoxY protein] + thiosulfate + 2 Fe(III)-[cytochrome c] = S-sulfosulfanyl-L-cysteinyl-[SoxY protein] + 2 Fe(II)-[cytochrome c] + 2 H(+)</text>
        <dbReference type="Rhea" id="RHEA:56720"/>
        <dbReference type="Rhea" id="RHEA-COMP:10350"/>
        <dbReference type="Rhea" id="RHEA-COMP:14328"/>
        <dbReference type="Rhea" id="RHEA-COMP:14399"/>
        <dbReference type="Rhea" id="RHEA-COMP:14691"/>
        <dbReference type="ChEBI" id="CHEBI:15378"/>
        <dbReference type="ChEBI" id="CHEBI:29033"/>
        <dbReference type="ChEBI" id="CHEBI:29034"/>
        <dbReference type="ChEBI" id="CHEBI:29950"/>
        <dbReference type="ChEBI" id="CHEBI:33542"/>
        <dbReference type="ChEBI" id="CHEBI:139321"/>
        <dbReference type="EC" id="2.8.5.2"/>
    </reaction>
</comment>
<comment type="subunit">
    <text evidence="2 14">Heterodimer of SoxA and SoxX.</text>
</comment>
<dbReference type="AlphaFoldDB" id="F2J561"/>
<dbReference type="PROSITE" id="PS51007">
    <property type="entry name" value="CYTC"/>
    <property type="match status" value="1"/>
</dbReference>
<keyword evidence="8 14" id="KW-0574">Periplasm</keyword>
<comment type="cofactor">
    <cofactor evidence="16">
        <name>heme</name>
        <dbReference type="ChEBI" id="CHEBI:30413"/>
    </cofactor>
    <text evidence="16">Binds 2 heme groups per subunit.</text>
</comment>
<dbReference type="InterPro" id="IPR025710">
    <property type="entry name" value="SoxA"/>
</dbReference>
<dbReference type="GO" id="GO:0009055">
    <property type="term" value="F:electron transfer activity"/>
    <property type="evidence" value="ECO:0007669"/>
    <property type="project" value="InterPro"/>
</dbReference>
<evidence type="ECO:0000256" key="9">
    <source>
        <dbReference type="ARBA" id="ARBA00022982"/>
    </source>
</evidence>
<reference evidence="20 21" key="1">
    <citation type="journal article" date="2011" name="J. Bacteriol.">
        <title>Complete genome sequence of Polymorphum gilvum SL003B-26A1T, a crude oil-degrading bacterium from oil-polluted saline soil.</title>
        <authorList>
            <person name="Li S.G."/>
            <person name="Tang Y.Q."/>
            <person name="Nie Y."/>
            <person name="Cai M."/>
            <person name="Wu X.L."/>
        </authorList>
    </citation>
    <scope>NUCLEOTIDE SEQUENCE [LARGE SCALE GENOMIC DNA]</scope>
    <source>
        <strain evidence="21">LMG 25793 / CGMCC 1.9160 / SL003B-26A1</strain>
    </source>
</reference>
<dbReference type="SUPFAM" id="SSF46626">
    <property type="entry name" value="Cytochrome c"/>
    <property type="match status" value="2"/>
</dbReference>
<evidence type="ECO:0000256" key="18">
    <source>
        <dbReference type="SAM" id="SignalP"/>
    </source>
</evidence>
<dbReference type="EC" id="2.8.5.2" evidence="14"/>
<dbReference type="KEGG" id="pgv:SL003B_2697"/>
<feature type="binding site" description="covalent" evidence="16">
    <location>
        <position position="183"/>
    </location>
    <ligand>
        <name>heme c</name>
        <dbReference type="ChEBI" id="CHEBI:61717"/>
        <label>2</label>
    </ligand>
</feature>
<feature type="domain" description="Cytochrome c" evidence="19">
    <location>
        <begin position="163"/>
        <end position="262"/>
    </location>
</feature>
<protein>
    <recommendedName>
        <fullName evidence="14">SoxAX cytochrome complex subunit A</fullName>
        <ecNumber evidence="14">2.8.5.2</ecNumber>
    </recommendedName>
    <alternativeName>
        <fullName evidence="14">Protein SoxA</fullName>
    </alternativeName>
    <alternativeName>
        <fullName evidence="14">Sulfur oxidizing protein A</fullName>
    </alternativeName>
    <alternativeName>
        <fullName evidence="14">Thiosulfate-oxidizing multienzyme system protein SoxA</fullName>
    </alternativeName>
</protein>
<evidence type="ECO:0000256" key="12">
    <source>
        <dbReference type="ARBA" id="ARBA00048077"/>
    </source>
</evidence>
<dbReference type="Pfam" id="PF21342">
    <property type="entry name" value="SoxA-TsdA_cyt-c"/>
    <property type="match status" value="1"/>
</dbReference>
<dbReference type="GO" id="GO:0046872">
    <property type="term" value="F:metal ion binding"/>
    <property type="evidence" value="ECO:0007669"/>
    <property type="project" value="UniProtKB-KW"/>
</dbReference>
<dbReference type="GO" id="GO:0070069">
    <property type="term" value="C:cytochrome complex"/>
    <property type="evidence" value="ECO:0007669"/>
    <property type="project" value="InterPro"/>
</dbReference>
<dbReference type="STRING" id="991905.SL003B_2697"/>
<feature type="binding site" description="axial binding residue" evidence="17">
    <location>
        <position position="235"/>
    </location>
    <ligand>
        <name>heme c</name>
        <dbReference type="ChEBI" id="CHEBI:61717"/>
        <label>2</label>
    </ligand>
    <ligandPart>
        <name>Fe</name>
        <dbReference type="ChEBI" id="CHEBI:18248"/>
    </ligandPart>
</feature>
<keyword evidence="21" id="KW-1185">Reference proteome</keyword>
<dbReference type="InterPro" id="IPR036909">
    <property type="entry name" value="Cyt_c-like_dom_sf"/>
</dbReference>
<keyword evidence="7 18" id="KW-0732">Signal</keyword>
<keyword evidence="10 14" id="KW-0408">Iron</keyword>
<dbReference type="GO" id="GO:0016740">
    <property type="term" value="F:transferase activity"/>
    <property type="evidence" value="ECO:0007669"/>
    <property type="project" value="UniProtKB-KW"/>
</dbReference>
<dbReference type="HOGENOM" id="CLU_079910_0_0_5"/>
<gene>
    <name evidence="20" type="ordered locus">SL003B_2697</name>
</gene>
<keyword evidence="9 14" id="KW-0249">Electron transport</keyword>
<dbReference type="Gene3D" id="1.10.760.10">
    <property type="entry name" value="Cytochrome c-like domain"/>
    <property type="match status" value="2"/>
</dbReference>
<dbReference type="Proteomes" id="UP000008130">
    <property type="component" value="Chromosome"/>
</dbReference>
<feature type="binding site" evidence="16">
    <location>
        <position position="231"/>
    </location>
    <ligand>
        <name>substrate</name>
    </ligand>
</feature>
<feature type="binding site" description="covalent" evidence="16">
    <location>
        <position position="74"/>
    </location>
    <ligand>
        <name>heme c</name>
        <dbReference type="ChEBI" id="CHEBI:61717"/>
        <label>1</label>
    </ligand>
</feature>
<keyword evidence="3 14" id="KW-0813">Transport</keyword>
<dbReference type="GO" id="GO:0020037">
    <property type="term" value="F:heme binding"/>
    <property type="evidence" value="ECO:0007669"/>
    <property type="project" value="InterPro"/>
</dbReference>
<dbReference type="GO" id="GO:0019417">
    <property type="term" value="P:sulfur oxidation"/>
    <property type="evidence" value="ECO:0007669"/>
    <property type="project" value="InterPro"/>
</dbReference>
<evidence type="ECO:0000313" key="21">
    <source>
        <dbReference type="Proteomes" id="UP000008130"/>
    </source>
</evidence>
<sequence>MTQCRPSHPKRLGAVAGALALIAAATTGSGADELEEYKRMLADPFANPGWLYADEGEALWNTPSGPKNATLEQCDLGLGAGVVEGAYAQLPRYFADVDRVMDVETRIAWCREELQGIPFAETAKSAFSKRGAKSQMEQLVVYVASKSEGMPITVPMTHEKEQEALALGEALFYRRSSVLDYSCSTCHSIDGARIRLQDLPNLTDHEGAASAMTSWPTYRVSHESVRTMQHRMWDCYWQMRMPDVAYGSDVTVALIAYMTKVAEGAEMASPGLKR</sequence>
<dbReference type="GO" id="GO:0016669">
    <property type="term" value="F:oxidoreductase activity, acting on a sulfur group of donors, cytochrome as acceptor"/>
    <property type="evidence" value="ECO:0007669"/>
    <property type="project" value="InterPro"/>
</dbReference>
<evidence type="ECO:0000256" key="16">
    <source>
        <dbReference type="PIRSR" id="PIRSR038455-2"/>
    </source>
</evidence>
<dbReference type="eggNOG" id="COG3258">
    <property type="taxonomic scope" value="Bacteria"/>
</dbReference>
<evidence type="ECO:0000256" key="2">
    <source>
        <dbReference type="ARBA" id="ARBA00011530"/>
    </source>
</evidence>
<feature type="active site" description="Cysteine persulfide intermediate" evidence="15">
    <location>
        <position position="235"/>
    </location>
</feature>
<dbReference type="PATRIC" id="fig|991905.3.peg.2763"/>
<evidence type="ECO:0000256" key="11">
    <source>
        <dbReference type="ARBA" id="ARBA00025746"/>
    </source>
</evidence>
<evidence type="ECO:0000256" key="5">
    <source>
        <dbReference type="ARBA" id="ARBA00022679"/>
    </source>
</evidence>
<evidence type="ECO:0000259" key="19">
    <source>
        <dbReference type="PROSITE" id="PS51007"/>
    </source>
</evidence>
<evidence type="ECO:0000256" key="14">
    <source>
        <dbReference type="PIRNR" id="PIRNR038455"/>
    </source>
</evidence>
<evidence type="ECO:0000256" key="13">
    <source>
        <dbReference type="ARBA" id="ARBA00048423"/>
    </source>
</evidence>
<dbReference type="EMBL" id="CP002568">
    <property type="protein sequence ID" value="ADZ71120.1"/>
    <property type="molecule type" value="Genomic_DNA"/>
</dbReference>
<feature type="binding site" description="axial binding residue" evidence="17">
    <location>
        <position position="110"/>
    </location>
    <ligand>
        <name>heme c</name>
        <dbReference type="ChEBI" id="CHEBI:61717"/>
        <label>1</label>
    </ligand>
    <ligandPart>
        <name>Fe</name>
        <dbReference type="ChEBI" id="CHEBI:18248"/>
    </ligandPart>
</feature>
<keyword evidence="5 14" id="KW-0808">Transferase</keyword>
<dbReference type="RefSeq" id="WP_013653434.1">
    <property type="nucleotide sequence ID" value="NC_015259.1"/>
</dbReference>
<comment type="catalytic activity">
    <reaction evidence="13 14">
        <text>S-sulfanyl-L-cysteinyl-[SoxY protein] + thiosulfate + 2 Fe(III)-[cytochrome c] = S-(2-sulfodisulfanyl)-L-cysteinyl-[SoxY protein] + 2 Fe(II)-[cytochrome c] + 2 H(+)</text>
        <dbReference type="Rhea" id="RHEA:51224"/>
        <dbReference type="Rhea" id="RHEA-COMP:10350"/>
        <dbReference type="Rhea" id="RHEA-COMP:14399"/>
        <dbReference type="Rhea" id="RHEA-COMP:14689"/>
        <dbReference type="Rhea" id="RHEA-COMP:14690"/>
        <dbReference type="ChEBI" id="CHEBI:15378"/>
        <dbReference type="ChEBI" id="CHEBI:29033"/>
        <dbReference type="ChEBI" id="CHEBI:29034"/>
        <dbReference type="ChEBI" id="CHEBI:33542"/>
        <dbReference type="ChEBI" id="CHEBI:61963"/>
        <dbReference type="ChEBI" id="CHEBI:140664"/>
        <dbReference type="EC" id="2.8.5.2"/>
    </reaction>
</comment>
<organism evidence="20 21">
    <name type="scientific">Polymorphum gilvum (strain LMG 25793 / CGMCC 1.9160 / SL003B-26A1)</name>
    <dbReference type="NCBI Taxonomy" id="991905"/>
    <lineage>
        <taxon>Bacteria</taxon>
        <taxon>Pseudomonadati</taxon>
        <taxon>Pseudomonadota</taxon>
        <taxon>Alphaproteobacteria</taxon>
        <taxon>Rhodobacterales</taxon>
        <taxon>Paracoccaceae</taxon>
        <taxon>Polymorphum</taxon>
    </lineage>
</organism>
<keyword evidence="6 14" id="KW-0479">Metal-binding</keyword>
<comment type="subcellular location">
    <subcellularLocation>
        <location evidence="1 14">Periplasm</location>
    </subcellularLocation>
</comment>
<evidence type="ECO:0000256" key="1">
    <source>
        <dbReference type="ARBA" id="ARBA00004418"/>
    </source>
</evidence>
<accession>F2J561</accession>
<evidence type="ECO:0000256" key="6">
    <source>
        <dbReference type="ARBA" id="ARBA00022723"/>
    </source>
</evidence>
<evidence type="ECO:0000313" key="20">
    <source>
        <dbReference type="EMBL" id="ADZ71120.1"/>
    </source>
</evidence>
<evidence type="ECO:0000256" key="15">
    <source>
        <dbReference type="PIRSR" id="PIRSR038455-1"/>
    </source>
</evidence>
<feature type="chain" id="PRO_5003283896" description="SoxAX cytochrome complex subunit A" evidence="18">
    <location>
        <begin position="32"/>
        <end position="274"/>
    </location>
</feature>
<dbReference type="InterPro" id="IPR009056">
    <property type="entry name" value="Cyt_c-like_dom"/>
</dbReference>
<dbReference type="GO" id="GO:0042597">
    <property type="term" value="C:periplasmic space"/>
    <property type="evidence" value="ECO:0007669"/>
    <property type="project" value="UniProtKB-SubCell"/>
</dbReference>
<comment type="similarity">
    <text evidence="11 14">Belongs to the SoxA family.</text>
</comment>
<evidence type="ECO:0000256" key="17">
    <source>
        <dbReference type="PIRSR" id="PIRSR038455-3"/>
    </source>
</evidence>
<dbReference type="OrthoDB" id="7916986at2"/>
<feature type="binding site" description="covalent" evidence="16">
    <location>
        <position position="186"/>
    </location>
    <ligand>
        <name>heme c</name>
        <dbReference type="ChEBI" id="CHEBI:61717"/>
        <label>2</label>
    </ligand>
</feature>